<evidence type="ECO:0000313" key="2">
    <source>
        <dbReference type="Proteomes" id="UP001596282"/>
    </source>
</evidence>
<dbReference type="EMBL" id="JBHSSC010000040">
    <property type="protein sequence ID" value="MFC6181642.1"/>
    <property type="molecule type" value="Genomic_DNA"/>
</dbReference>
<organism evidence="1 2">
    <name type="scientific">Lactiplantibacillus daowaiensis</name>
    <dbReference type="NCBI Taxonomy" id="2559918"/>
    <lineage>
        <taxon>Bacteria</taxon>
        <taxon>Bacillati</taxon>
        <taxon>Bacillota</taxon>
        <taxon>Bacilli</taxon>
        <taxon>Lactobacillales</taxon>
        <taxon>Lactobacillaceae</taxon>
        <taxon>Lactiplantibacillus</taxon>
    </lineage>
</organism>
<gene>
    <name evidence="1" type="ORF">ACFP5Y_10450</name>
</gene>
<accession>A0ABW1S1N1</accession>
<evidence type="ECO:0000313" key="1">
    <source>
        <dbReference type="EMBL" id="MFC6181642.1"/>
    </source>
</evidence>
<dbReference type="Gene3D" id="3.40.50.300">
    <property type="entry name" value="P-loop containing nucleotide triphosphate hydrolases"/>
    <property type="match status" value="1"/>
</dbReference>
<dbReference type="InterPro" id="IPR027417">
    <property type="entry name" value="P-loop_NTPase"/>
</dbReference>
<dbReference type="RefSeq" id="WP_137628581.1">
    <property type="nucleotide sequence ID" value="NZ_BJDJ01000010.1"/>
</dbReference>
<reference evidence="2" key="1">
    <citation type="journal article" date="2019" name="Int. J. Syst. Evol. Microbiol.">
        <title>The Global Catalogue of Microorganisms (GCM) 10K type strain sequencing project: providing services to taxonomists for standard genome sequencing and annotation.</title>
        <authorList>
            <consortium name="The Broad Institute Genomics Platform"/>
            <consortium name="The Broad Institute Genome Sequencing Center for Infectious Disease"/>
            <person name="Wu L."/>
            <person name="Ma J."/>
        </authorList>
    </citation>
    <scope>NUCLEOTIDE SEQUENCE [LARGE SCALE GENOMIC DNA]</scope>
    <source>
        <strain evidence="2">CCM 8933</strain>
    </source>
</reference>
<dbReference type="Proteomes" id="UP001596282">
    <property type="component" value="Unassembled WGS sequence"/>
</dbReference>
<dbReference type="SUPFAM" id="SSF52540">
    <property type="entry name" value="P-loop containing nucleoside triphosphate hydrolases"/>
    <property type="match status" value="1"/>
</dbReference>
<protein>
    <submittedName>
        <fullName evidence="1">McrB family protein</fullName>
    </submittedName>
</protein>
<name>A0ABW1S1N1_9LACO</name>
<sequence length="675" mass="77168">MESNVVNSRVYVGEWDSRNQDNVTTPTGGIIIDKRGELMFKVRVLSANSKYTHEVINVFAGEVSRLDFEDDESAAFEVRRLNFAHWAQDRVFFFNISEETNYVRVSNGREYTPNYVARNVVVLRKSNDFSSEYLFESLPIISQNEQIPNKDRFEEYLLNGKAIRMKNANYLSKNDEDVSSFAIFHEAAEINVVDDLGYLYEDLESLELGPEFIRYAVPSDKSTIEVRKIDTAQWMKAIYYNIPNYEEIIFIPQKYLKLDYLEKFTFLEKSLNKKGDSELNDELNQQQTSINVPDNILDSKSIDETSIVTHFKEMVRSPKYNLVFNDEDLANFYISIKTNLLTILSGLSGTGKSKIVTAFADSMGLISSGQFKMISVRPSWQDDADLLGFADTMHNVYRPADSGLADVLVKASTDPNHMYIVVLDEMNLARVEHYFSQFLSVLEKNPNDRIIHLYNENIGTLYNKDPYASRVKVGANVRFVGTVNIDESTFSFSDKLLDRANLIELQMVPFNKKETVMKNETSVFSLDKQQAENAQMLLINATTGTNTFSANEKMKLTNDERNFLWELDQLIMAHFPDGGFGWRTLKNIEKFLAAVSESADLSRSSAIDYQVAQRILPKLRGTQDVFDGLINMDKKELTGELIELFDNSINLSSFQLSRQLLLKKARELQVTGFVS</sequence>
<comment type="caution">
    <text evidence="1">The sequence shown here is derived from an EMBL/GenBank/DDBJ whole genome shotgun (WGS) entry which is preliminary data.</text>
</comment>
<proteinExistence type="predicted"/>
<keyword evidence="2" id="KW-1185">Reference proteome</keyword>